<dbReference type="AlphaFoldDB" id="A0A8J3KN23"/>
<sequence>MATSLIRAGVAAVVAAGVMVVGSACVSDEPFDGPSPAPSQSAEPIASPTGTETPSPSPSSASPSSPSPSASRQTPTRPPATHSPPPAKVTQAELRAALLTGSDLSGFHAGGDPGGSGGDSGCSALDADYMSGAQPKAEVLLTRGSAGPFVRERIGVMSASTAAGRVSRLRRALSECAHFKGDDASLGGPVDYTVTSLDVPSYGDGTASLRLTIKPQNIAVTLYQDIVVMRRAGILIVISHTAAGSVDGGITRSAAKRAFAKLPRP</sequence>
<evidence type="ECO:0000256" key="1">
    <source>
        <dbReference type="SAM" id="MobiDB-lite"/>
    </source>
</evidence>
<feature type="region of interest" description="Disordered" evidence="1">
    <location>
        <begin position="26"/>
        <end position="88"/>
    </location>
</feature>
<organism evidence="3 4">
    <name type="scientific">Catellatospora citrea</name>
    <dbReference type="NCBI Taxonomy" id="53366"/>
    <lineage>
        <taxon>Bacteria</taxon>
        <taxon>Bacillati</taxon>
        <taxon>Actinomycetota</taxon>
        <taxon>Actinomycetes</taxon>
        <taxon>Micromonosporales</taxon>
        <taxon>Micromonosporaceae</taxon>
        <taxon>Catellatospora</taxon>
    </lineage>
</organism>
<protein>
    <recommendedName>
        <fullName evidence="5">PknH-like protein</fullName>
    </recommendedName>
</protein>
<gene>
    <name evidence="3" type="ORF">Cci01nite_39930</name>
</gene>
<name>A0A8J3KN23_9ACTN</name>
<comment type="caution">
    <text evidence="3">The sequence shown here is derived from an EMBL/GenBank/DDBJ whole genome shotgun (WGS) entry which is preliminary data.</text>
</comment>
<feature type="compositionally biased region" description="Low complexity" evidence="1">
    <location>
        <begin position="47"/>
        <end position="75"/>
    </location>
</feature>
<dbReference type="PROSITE" id="PS51257">
    <property type="entry name" value="PROKAR_LIPOPROTEIN"/>
    <property type="match status" value="1"/>
</dbReference>
<dbReference type="EMBL" id="BONH01000017">
    <property type="protein sequence ID" value="GIF98899.1"/>
    <property type="molecule type" value="Genomic_DNA"/>
</dbReference>
<evidence type="ECO:0008006" key="5">
    <source>
        <dbReference type="Google" id="ProtNLM"/>
    </source>
</evidence>
<dbReference type="Proteomes" id="UP000659904">
    <property type="component" value="Unassembled WGS sequence"/>
</dbReference>
<feature type="signal peptide" evidence="2">
    <location>
        <begin position="1"/>
        <end position="26"/>
    </location>
</feature>
<feature type="compositionally biased region" description="Pro residues" evidence="1">
    <location>
        <begin position="76"/>
        <end position="87"/>
    </location>
</feature>
<proteinExistence type="predicted"/>
<feature type="chain" id="PRO_5035192991" description="PknH-like protein" evidence="2">
    <location>
        <begin position="27"/>
        <end position="265"/>
    </location>
</feature>
<keyword evidence="4" id="KW-1185">Reference proteome</keyword>
<evidence type="ECO:0000313" key="4">
    <source>
        <dbReference type="Proteomes" id="UP000659904"/>
    </source>
</evidence>
<keyword evidence="2" id="KW-0732">Signal</keyword>
<reference evidence="3 4" key="1">
    <citation type="submission" date="2021-01" db="EMBL/GenBank/DDBJ databases">
        <title>Whole genome shotgun sequence of Catellatospora citrea NBRC 14495.</title>
        <authorList>
            <person name="Komaki H."/>
            <person name="Tamura T."/>
        </authorList>
    </citation>
    <scope>NUCLEOTIDE SEQUENCE [LARGE SCALE GENOMIC DNA]</scope>
    <source>
        <strain evidence="3 4">NBRC 14495</strain>
    </source>
</reference>
<evidence type="ECO:0000313" key="3">
    <source>
        <dbReference type="EMBL" id="GIF98899.1"/>
    </source>
</evidence>
<dbReference type="RefSeq" id="WP_120320393.1">
    <property type="nucleotide sequence ID" value="NZ_BONH01000017.1"/>
</dbReference>
<evidence type="ECO:0000256" key="2">
    <source>
        <dbReference type="SAM" id="SignalP"/>
    </source>
</evidence>
<accession>A0A8J3KN23</accession>